<reference evidence="1" key="2">
    <citation type="journal article" date="2015" name="Fish Shellfish Immunol.">
        <title>Early steps in the European eel (Anguilla anguilla)-Vibrio vulnificus interaction in the gills: Role of the RtxA13 toxin.</title>
        <authorList>
            <person name="Callol A."/>
            <person name="Pajuelo D."/>
            <person name="Ebbesson L."/>
            <person name="Teles M."/>
            <person name="MacKenzie S."/>
            <person name="Amaro C."/>
        </authorList>
    </citation>
    <scope>NUCLEOTIDE SEQUENCE</scope>
</reference>
<accession>A0A0E9V175</accession>
<sequence>MLKITGLFKL</sequence>
<proteinExistence type="predicted"/>
<reference evidence="1" key="1">
    <citation type="submission" date="2014-11" db="EMBL/GenBank/DDBJ databases">
        <authorList>
            <person name="Amaro Gonzalez C."/>
        </authorList>
    </citation>
    <scope>NUCLEOTIDE SEQUENCE</scope>
</reference>
<protein>
    <submittedName>
        <fullName evidence="1">Uncharacterized protein</fullName>
    </submittedName>
</protein>
<evidence type="ECO:0000313" key="1">
    <source>
        <dbReference type="EMBL" id="JAH71782.1"/>
    </source>
</evidence>
<organism evidence="1">
    <name type="scientific">Anguilla anguilla</name>
    <name type="common">European freshwater eel</name>
    <name type="synonym">Muraena anguilla</name>
    <dbReference type="NCBI Taxonomy" id="7936"/>
    <lineage>
        <taxon>Eukaryota</taxon>
        <taxon>Metazoa</taxon>
        <taxon>Chordata</taxon>
        <taxon>Craniata</taxon>
        <taxon>Vertebrata</taxon>
        <taxon>Euteleostomi</taxon>
        <taxon>Actinopterygii</taxon>
        <taxon>Neopterygii</taxon>
        <taxon>Teleostei</taxon>
        <taxon>Anguilliformes</taxon>
        <taxon>Anguillidae</taxon>
        <taxon>Anguilla</taxon>
    </lineage>
</organism>
<name>A0A0E9V175_ANGAN</name>
<dbReference type="EMBL" id="GBXM01036795">
    <property type="protein sequence ID" value="JAH71782.1"/>
    <property type="molecule type" value="Transcribed_RNA"/>
</dbReference>